<proteinExistence type="predicted"/>
<gene>
    <name evidence="1" type="ORF">jhhlp_008479</name>
</gene>
<dbReference type="Gene3D" id="3.30.530.20">
    <property type="match status" value="1"/>
</dbReference>
<dbReference type="AlphaFoldDB" id="A0A2N3MY64"/>
<dbReference type="VEuPathDB" id="FungiDB:jhhlp_008479"/>
<protein>
    <submittedName>
        <fullName evidence="1">Uncharacterized protein</fullName>
    </submittedName>
</protein>
<dbReference type="EMBL" id="NLAX01001623">
    <property type="protein sequence ID" value="PKS05112.1"/>
    <property type="molecule type" value="Genomic_DNA"/>
</dbReference>
<dbReference type="InParanoid" id="A0A2N3MY64"/>
<evidence type="ECO:0000313" key="2">
    <source>
        <dbReference type="Proteomes" id="UP000233524"/>
    </source>
</evidence>
<dbReference type="InterPro" id="IPR023393">
    <property type="entry name" value="START-like_dom_sf"/>
</dbReference>
<dbReference type="Proteomes" id="UP000233524">
    <property type="component" value="Unassembled WGS sequence"/>
</dbReference>
<reference evidence="1 2" key="1">
    <citation type="journal article" date="2017" name="G3 (Bethesda)">
        <title>First Draft Genome Sequence of the Pathogenic Fungus Lomentospora prolificans (Formerly Scedosporium prolificans).</title>
        <authorList>
            <person name="Luo R."/>
            <person name="Zimin A."/>
            <person name="Workman R."/>
            <person name="Fan Y."/>
            <person name="Pertea G."/>
            <person name="Grossman N."/>
            <person name="Wear M.P."/>
            <person name="Jia B."/>
            <person name="Miller H."/>
            <person name="Casadevall A."/>
            <person name="Timp W."/>
            <person name="Zhang S.X."/>
            <person name="Salzberg S.L."/>
        </authorList>
    </citation>
    <scope>NUCLEOTIDE SEQUENCE [LARGE SCALE GENOMIC DNA]</scope>
    <source>
        <strain evidence="1 2">JHH-5317</strain>
    </source>
</reference>
<evidence type="ECO:0000313" key="1">
    <source>
        <dbReference type="EMBL" id="PKS05112.1"/>
    </source>
</evidence>
<name>A0A2N3MY64_9PEZI</name>
<keyword evidence="2" id="KW-1185">Reference proteome</keyword>
<dbReference type="OrthoDB" id="2586183at2759"/>
<sequence>MYSHITWPRQYLPTTTDNFVSNEIFGDNFSFSTFGFSPLAAEVWDFETPTDVTLGRISWHTCQEGNEESDLDVYHAWIVENVDWEVVMIPTQESQIGKAATQLVKERPSPMLNDHQDWLDSLAAYTKEKVAA</sequence>
<organism evidence="1 2">
    <name type="scientific">Lomentospora prolificans</name>
    <dbReference type="NCBI Taxonomy" id="41688"/>
    <lineage>
        <taxon>Eukaryota</taxon>
        <taxon>Fungi</taxon>
        <taxon>Dikarya</taxon>
        <taxon>Ascomycota</taxon>
        <taxon>Pezizomycotina</taxon>
        <taxon>Sordariomycetes</taxon>
        <taxon>Hypocreomycetidae</taxon>
        <taxon>Microascales</taxon>
        <taxon>Microascaceae</taxon>
        <taxon>Lomentospora</taxon>
    </lineage>
</organism>
<comment type="caution">
    <text evidence="1">The sequence shown here is derived from an EMBL/GenBank/DDBJ whole genome shotgun (WGS) entry which is preliminary data.</text>
</comment>
<accession>A0A2N3MY64</accession>